<dbReference type="AlphaFoldDB" id="A0A9W6YMH0"/>
<accession>A0A9W6YMH0</accession>
<comment type="caution">
    <text evidence="2">The sequence shown here is derived from an EMBL/GenBank/DDBJ whole genome shotgun (WGS) entry which is preliminary data.</text>
</comment>
<reference evidence="2" key="1">
    <citation type="submission" date="2023-04" db="EMBL/GenBank/DDBJ databases">
        <title>Phytophthora fragariaefolia NBRC 109709.</title>
        <authorList>
            <person name="Ichikawa N."/>
            <person name="Sato H."/>
            <person name="Tonouchi N."/>
        </authorList>
    </citation>
    <scope>NUCLEOTIDE SEQUENCE</scope>
    <source>
        <strain evidence="2">NBRC 109709</strain>
    </source>
</reference>
<proteinExistence type="predicted"/>
<sequence length="109" mass="12059">MSPTGRPLVVTSYDPDDSRGDEFEDAAAEARGADSYVEKCGPRETRLGLLDDIHLDPEDQDVMQQQDQMQLILQQQGELAELKRQLTSRVRTAPSVSDTSMETAPPSPQ</sequence>
<organism evidence="2 3">
    <name type="scientific">Phytophthora fragariaefolia</name>
    <dbReference type="NCBI Taxonomy" id="1490495"/>
    <lineage>
        <taxon>Eukaryota</taxon>
        <taxon>Sar</taxon>
        <taxon>Stramenopiles</taxon>
        <taxon>Oomycota</taxon>
        <taxon>Peronosporomycetes</taxon>
        <taxon>Peronosporales</taxon>
        <taxon>Peronosporaceae</taxon>
        <taxon>Phytophthora</taxon>
    </lineage>
</organism>
<feature type="compositionally biased region" description="Polar residues" evidence="1">
    <location>
        <begin position="87"/>
        <end position="102"/>
    </location>
</feature>
<evidence type="ECO:0000256" key="1">
    <source>
        <dbReference type="SAM" id="MobiDB-lite"/>
    </source>
</evidence>
<evidence type="ECO:0000313" key="2">
    <source>
        <dbReference type="EMBL" id="GMG15658.1"/>
    </source>
</evidence>
<keyword evidence="3" id="KW-1185">Reference proteome</keyword>
<gene>
    <name evidence="2" type="ORF">Pfra01_002951300</name>
</gene>
<feature type="region of interest" description="Disordered" evidence="1">
    <location>
        <begin position="1"/>
        <end position="34"/>
    </location>
</feature>
<protein>
    <submittedName>
        <fullName evidence="2">Unnamed protein product</fullName>
    </submittedName>
</protein>
<name>A0A9W6YMH0_9STRA</name>
<evidence type="ECO:0000313" key="3">
    <source>
        <dbReference type="Proteomes" id="UP001165121"/>
    </source>
</evidence>
<dbReference type="EMBL" id="BSXT01018895">
    <property type="protein sequence ID" value="GMG15658.1"/>
    <property type="molecule type" value="Genomic_DNA"/>
</dbReference>
<feature type="region of interest" description="Disordered" evidence="1">
    <location>
        <begin position="87"/>
        <end position="109"/>
    </location>
</feature>
<dbReference type="Proteomes" id="UP001165121">
    <property type="component" value="Unassembled WGS sequence"/>
</dbReference>